<accession>A0AAD7EUG5</accession>
<feature type="coiled-coil region" evidence="1">
    <location>
        <begin position="12"/>
        <end position="39"/>
    </location>
</feature>
<proteinExistence type="predicted"/>
<evidence type="ECO:0000256" key="1">
    <source>
        <dbReference type="SAM" id="Coils"/>
    </source>
</evidence>
<name>A0AAD7EUG5_9AGAR</name>
<sequence length="455" mass="50832">MSSVNADLRARLAQVDMSILELKLRLKSLEDNRQCIQDQLDGIVYPILTLPHEIMSEIFLGCLPSPDVGSVEGPDVTKAPLLLLHVCRTWRDIALSTPHLWVHLYLDLQRIPEEVGVHGLEKVMADWFLRAGACPLSLSIYNAGNPLWAEAIRAALLHHAPRLQSISLSLPRSDFQRLANIGAFPILETLAVDIPFNDVEEERLEIWGTAPRLRNFVCGEGAGHCPFLIPYGGLSTVTCDSLSPDEFFDLLLCTPSLEKFTGCVRDEEIVRLDVVTHGRLQTLHLSDGCYMYFLRLVRLPAVQNIHIETSIVTDECPDIISFLTRSSASLRRFSTSVRIPLATDWFSTSMPYLTDIELWSPNPDFLLDFFQKLDRAQDQGFLPHLQNLALRGFILDVVNAPLLQALTSRCIGDEESSILRSFRVGGLLSDDESQTAALRTLVEKGMSVFIGADEV</sequence>
<feature type="domain" description="F-box" evidence="2">
    <location>
        <begin position="47"/>
        <end position="106"/>
    </location>
</feature>
<organism evidence="3 4">
    <name type="scientific">Mycena albidolilacea</name>
    <dbReference type="NCBI Taxonomy" id="1033008"/>
    <lineage>
        <taxon>Eukaryota</taxon>
        <taxon>Fungi</taxon>
        <taxon>Dikarya</taxon>
        <taxon>Basidiomycota</taxon>
        <taxon>Agaricomycotina</taxon>
        <taxon>Agaricomycetes</taxon>
        <taxon>Agaricomycetidae</taxon>
        <taxon>Agaricales</taxon>
        <taxon>Marasmiineae</taxon>
        <taxon>Mycenaceae</taxon>
        <taxon>Mycena</taxon>
    </lineage>
</organism>
<comment type="caution">
    <text evidence="3">The sequence shown here is derived from an EMBL/GenBank/DDBJ whole genome shotgun (WGS) entry which is preliminary data.</text>
</comment>
<dbReference type="Pfam" id="PF12937">
    <property type="entry name" value="F-box-like"/>
    <property type="match status" value="1"/>
</dbReference>
<gene>
    <name evidence="3" type="ORF">DFH08DRAFT_117625</name>
</gene>
<dbReference type="EMBL" id="JARIHO010000014">
    <property type="protein sequence ID" value="KAJ7350827.1"/>
    <property type="molecule type" value="Genomic_DNA"/>
</dbReference>
<dbReference type="AlphaFoldDB" id="A0AAD7EUG5"/>
<keyword evidence="4" id="KW-1185">Reference proteome</keyword>
<dbReference type="Gene3D" id="1.20.1280.50">
    <property type="match status" value="1"/>
</dbReference>
<evidence type="ECO:0000259" key="2">
    <source>
        <dbReference type="Pfam" id="PF12937"/>
    </source>
</evidence>
<dbReference type="Proteomes" id="UP001218218">
    <property type="component" value="Unassembled WGS sequence"/>
</dbReference>
<keyword evidence="1" id="KW-0175">Coiled coil</keyword>
<evidence type="ECO:0000313" key="4">
    <source>
        <dbReference type="Proteomes" id="UP001218218"/>
    </source>
</evidence>
<evidence type="ECO:0000313" key="3">
    <source>
        <dbReference type="EMBL" id="KAJ7350827.1"/>
    </source>
</evidence>
<protein>
    <recommendedName>
        <fullName evidence="2">F-box domain-containing protein</fullName>
    </recommendedName>
</protein>
<dbReference type="InterPro" id="IPR001810">
    <property type="entry name" value="F-box_dom"/>
</dbReference>
<reference evidence="3" key="1">
    <citation type="submission" date="2023-03" db="EMBL/GenBank/DDBJ databases">
        <title>Massive genome expansion in bonnet fungi (Mycena s.s.) driven by repeated elements and novel gene families across ecological guilds.</title>
        <authorList>
            <consortium name="Lawrence Berkeley National Laboratory"/>
            <person name="Harder C.B."/>
            <person name="Miyauchi S."/>
            <person name="Viragh M."/>
            <person name="Kuo A."/>
            <person name="Thoen E."/>
            <person name="Andreopoulos B."/>
            <person name="Lu D."/>
            <person name="Skrede I."/>
            <person name="Drula E."/>
            <person name="Henrissat B."/>
            <person name="Morin E."/>
            <person name="Kohler A."/>
            <person name="Barry K."/>
            <person name="LaButti K."/>
            <person name="Morin E."/>
            <person name="Salamov A."/>
            <person name="Lipzen A."/>
            <person name="Mereny Z."/>
            <person name="Hegedus B."/>
            <person name="Baldrian P."/>
            <person name="Stursova M."/>
            <person name="Weitz H."/>
            <person name="Taylor A."/>
            <person name="Grigoriev I.V."/>
            <person name="Nagy L.G."/>
            <person name="Martin F."/>
            <person name="Kauserud H."/>
        </authorList>
    </citation>
    <scope>NUCLEOTIDE SEQUENCE</scope>
    <source>
        <strain evidence="3">CBHHK002</strain>
    </source>
</reference>